<dbReference type="AlphaFoldDB" id="A0A0F6YK60"/>
<gene>
    <name evidence="3" type="ORF">DB32_006071</name>
</gene>
<dbReference type="InterPro" id="IPR052912">
    <property type="entry name" value="UPF0111_domain"/>
</dbReference>
<dbReference type="PANTHER" id="PTHR37298:SF1">
    <property type="entry name" value="UPF0111 PROTEIN YKAA"/>
    <property type="match status" value="1"/>
</dbReference>
<protein>
    <submittedName>
        <fullName evidence="3">Phosphate transport regulator</fullName>
    </submittedName>
</protein>
<organism evidence="3 4">
    <name type="scientific">Sandaracinus amylolyticus</name>
    <dbReference type="NCBI Taxonomy" id="927083"/>
    <lineage>
        <taxon>Bacteria</taxon>
        <taxon>Pseudomonadati</taxon>
        <taxon>Myxococcota</taxon>
        <taxon>Polyangia</taxon>
        <taxon>Polyangiales</taxon>
        <taxon>Sandaracinaceae</taxon>
        <taxon>Sandaracinus</taxon>
    </lineage>
</organism>
<name>A0A0F6YK60_9BACT</name>
<keyword evidence="2" id="KW-0175">Coiled coil</keyword>
<dbReference type="Pfam" id="PF01865">
    <property type="entry name" value="PhoU_div"/>
    <property type="match status" value="1"/>
</dbReference>
<feature type="coiled-coil region" evidence="2">
    <location>
        <begin position="144"/>
        <end position="207"/>
    </location>
</feature>
<dbReference type="PANTHER" id="PTHR37298">
    <property type="entry name" value="UPF0111 PROTEIN YKAA"/>
    <property type="match status" value="1"/>
</dbReference>
<evidence type="ECO:0000313" key="3">
    <source>
        <dbReference type="EMBL" id="AKF08922.1"/>
    </source>
</evidence>
<dbReference type="InterPro" id="IPR038078">
    <property type="entry name" value="PhoU-like_sf"/>
</dbReference>
<dbReference type="STRING" id="927083.DB32_006071"/>
<dbReference type="RefSeq" id="WP_053236020.1">
    <property type="nucleotide sequence ID" value="NZ_CP011125.1"/>
</dbReference>
<comment type="similarity">
    <text evidence="1">Belongs to the UPF0111 family.</text>
</comment>
<dbReference type="Proteomes" id="UP000034883">
    <property type="component" value="Chromosome"/>
</dbReference>
<reference evidence="3 4" key="1">
    <citation type="submission" date="2015-03" db="EMBL/GenBank/DDBJ databases">
        <title>Genome assembly of Sandaracinus amylolyticus DSM 53668.</title>
        <authorList>
            <person name="Sharma G."/>
            <person name="Subramanian S."/>
        </authorList>
    </citation>
    <scope>NUCLEOTIDE SEQUENCE [LARGE SCALE GENOMIC DNA]</scope>
    <source>
        <strain evidence="3 4">DSM 53668</strain>
    </source>
</reference>
<dbReference type="InterPro" id="IPR018445">
    <property type="entry name" value="Put_Phosphate_transp_reg"/>
</dbReference>
<dbReference type="EMBL" id="CP011125">
    <property type="protein sequence ID" value="AKF08922.1"/>
    <property type="molecule type" value="Genomic_DNA"/>
</dbReference>
<dbReference type="OrthoDB" id="9797568at2"/>
<accession>A0A0F6YK60</accession>
<keyword evidence="4" id="KW-1185">Reference proteome</keyword>
<evidence type="ECO:0000256" key="2">
    <source>
        <dbReference type="SAM" id="Coils"/>
    </source>
</evidence>
<sequence length="212" mass="24095">MALQDLVRWLIPREQHFFEFLERQAAAAHKGARALGEFANGKRIEDVQSAVQICEHEGDKVVHELEEALERTFVTPIDREDLQHLSSELDDVLDLTNSATRACLLFGVSTPTEPMKKLIAVLIQCTEVLETALPRLGKHDYAALMTASRTIRQLEKDADRIFRQELSRLFHDEGVDAKEILREKEVLEDLEHAIDRCERVAHTLANLAVKHG</sequence>
<dbReference type="KEGG" id="samy:DB32_006071"/>
<evidence type="ECO:0000256" key="1">
    <source>
        <dbReference type="ARBA" id="ARBA00008591"/>
    </source>
</evidence>
<proteinExistence type="inferred from homology"/>
<evidence type="ECO:0000313" key="4">
    <source>
        <dbReference type="Proteomes" id="UP000034883"/>
    </source>
</evidence>
<dbReference type="Gene3D" id="1.20.58.220">
    <property type="entry name" value="Phosphate transport system protein phou homolog 2, domain 2"/>
    <property type="match status" value="1"/>
</dbReference>